<comment type="caution">
    <text evidence="1">The sequence shown here is derived from an EMBL/GenBank/DDBJ whole genome shotgun (WGS) entry which is preliminary data.</text>
</comment>
<proteinExistence type="predicted"/>
<organism evidence="1 2">
    <name type="scientific">Candidatus Daviesbacteria bacterium GW2011_GWA2_42_7</name>
    <dbReference type="NCBI Taxonomy" id="1618425"/>
    <lineage>
        <taxon>Bacteria</taxon>
        <taxon>Candidatus Daviesiibacteriota</taxon>
    </lineage>
</organism>
<dbReference type="InterPro" id="IPR009241">
    <property type="entry name" value="HigB-like"/>
</dbReference>
<dbReference type="EMBL" id="LCEJ01000015">
    <property type="protein sequence ID" value="KKS70714.1"/>
    <property type="molecule type" value="Genomic_DNA"/>
</dbReference>
<dbReference type="AlphaFoldDB" id="A0A0G1BC11"/>
<accession>A0A0G1BC11</accession>
<evidence type="ECO:0008006" key="3">
    <source>
        <dbReference type="Google" id="ProtNLM"/>
    </source>
</evidence>
<dbReference type="Gene3D" id="3.30.2310.20">
    <property type="entry name" value="RelE-like"/>
    <property type="match status" value="1"/>
</dbReference>
<dbReference type="SUPFAM" id="SSF143011">
    <property type="entry name" value="RelE-like"/>
    <property type="match status" value="1"/>
</dbReference>
<dbReference type="InterPro" id="IPR035093">
    <property type="entry name" value="RelE/ParE_toxin_dom_sf"/>
</dbReference>
<evidence type="ECO:0000313" key="1">
    <source>
        <dbReference type="EMBL" id="KKS70714.1"/>
    </source>
</evidence>
<protein>
    <recommendedName>
        <fullName evidence="3">Type II toxin-antitoxin system RelE/ParE family toxin</fullName>
    </recommendedName>
</protein>
<reference evidence="1 2" key="1">
    <citation type="journal article" date="2015" name="Nature">
        <title>rRNA introns, odd ribosomes, and small enigmatic genomes across a large radiation of phyla.</title>
        <authorList>
            <person name="Brown C.T."/>
            <person name="Hug L.A."/>
            <person name="Thomas B.C."/>
            <person name="Sharon I."/>
            <person name="Castelle C.J."/>
            <person name="Singh A."/>
            <person name="Wilkins M.J."/>
            <person name="Williams K.H."/>
            <person name="Banfield J.F."/>
        </authorList>
    </citation>
    <scope>NUCLEOTIDE SEQUENCE [LARGE SCALE GENOMIC DNA]</scope>
</reference>
<sequence>MTIKVDKSVHEFVQSLEKPTISKVSRLIDLLEKFGHQLSMPYSKKLSSQLFELRIRGSQEVRIFYTFHQDQAILFHCFIKKTQKTPKRELETTLVKLNNLTTA</sequence>
<gene>
    <name evidence="1" type="ORF">UV41_C0015G0005</name>
</gene>
<dbReference type="PATRIC" id="fig|1618425.3.peg.331"/>
<dbReference type="Pfam" id="PF05973">
    <property type="entry name" value="Gp49"/>
    <property type="match status" value="1"/>
</dbReference>
<evidence type="ECO:0000313" key="2">
    <source>
        <dbReference type="Proteomes" id="UP000034785"/>
    </source>
</evidence>
<name>A0A0G1BC11_9BACT</name>
<dbReference type="Proteomes" id="UP000034785">
    <property type="component" value="Unassembled WGS sequence"/>
</dbReference>